<dbReference type="Proteomes" id="UP000664658">
    <property type="component" value="Unassembled WGS sequence"/>
</dbReference>
<dbReference type="RefSeq" id="WP_207541642.1">
    <property type="nucleotide sequence ID" value="NZ_JAFNAA010000003.1"/>
</dbReference>
<keyword evidence="3" id="KW-0645">Protease</keyword>
<proteinExistence type="inferred from homology"/>
<comment type="cofactor">
    <cofactor evidence="1">
        <name>Zn(2+)</name>
        <dbReference type="ChEBI" id="CHEBI:29105"/>
    </cofactor>
</comment>
<feature type="domain" description="Peptidase M16 C-terminal" evidence="11">
    <location>
        <begin position="691"/>
        <end position="869"/>
    </location>
</feature>
<evidence type="ECO:0000259" key="10">
    <source>
        <dbReference type="Pfam" id="PF00675"/>
    </source>
</evidence>
<reference evidence="12" key="1">
    <citation type="submission" date="2021-03" db="EMBL/GenBank/DDBJ databases">
        <title>Plesiomonas shigelloides zfcc0051, isolated from zebrafish feces.</title>
        <authorList>
            <person name="Vanderhoek Z."/>
            <person name="Gaulke C."/>
        </authorList>
    </citation>
    <scope>NUCLEOTIDE SEQUENCE</scope>
    <source>
        <strain evidence="12">Zfcc0051</strain>
    </source>
</reference>
<evidence type="ECO:0000256" key="3">
    <source>
        <dbReference type="ARBA" id="ARBA00022670"/>
    </source>
</evidence>
<dbReference type="Pfam" id="PF05193">
    <property type="entry name" value="Peptidase_M16_C"/>
    <property type="match status" value="2"/>
</dbReference>
<dbReference type="GO" id="GO:0006508">
    <property type="term" value="P:proteolysis"/>
    <property type="evidence" value="ECO:0007669"/>
    <property type="project" value="UniProtKB-KW"/>
</dbReference>
<gene>
    <name evidence="12" type="ORF">J2R62_03735</name>
</gene>
<dbReference type="PROSITE" id="PS00143">
    <property type="entry name" value="INSULINASE"/>
    <property type="match status" value="1"/>
</dbReference>
<keyword evidence="7" id="KW-0482">Metalloprotease</keyword>
<dbReference type="InterPro" id="IPR001431">
    <property type="entry name" value="Pept_M16_Zn_BS"/>
</dbReference>
<evidence type="ECO:0000256" key="7">
    <source>
        <dbReference type="ARBA" id="ARBA00023049"/>
    </source>
</evidence>
<accession>A0A8I1W4Z1</accession>
<keyword evidence="5" id="KW-0378">Hydrolase</keyword>
<evidence type="ECO:0000256" key="5">
    <source>
        <dbReference type="ARBA" id="ARBA00022801"/>
    </source>
</evidence>
<dbReference type="InterPro" id="IPR011765">
    <property type="entry name" value="Pept_M16_N"/>
</dbReference>
<evidence type="ECO:0000256" key="4">
    <source>
        <dbReference type="ARBA" id="ARBA00022723"/>
    </source>
</evidence>
<feature type="domain" description="Peptidase M16 C-terminal" evidence="11">
    <location>
        <begin position="216"/>
        <end position="388"/>
    </location>
</feature>
<feature type="domain" description="Peptidase M16 N-terminal" evidence="10">
    <location>
        <begin position="63"/>
        <end position="184"/>
    </location>
</feature>
<evidence type="ECO:0000313" key="12">
    <source>
        <dbReference type="EMBL" id="MBO1107340.1"/>
    </source>
</evidence>
<feature type="signal peptide" evidence="9">
    <location>
        <begin position="1"/>
        <end position="34"/>
    </location>
</feature>
<evidence type="ECO:0000256" key="8">
    <source>
        <dbReference type="RuleBase" id="RU004447"/>
    </source>
</evidence>
<dbReference type="InterPro" id="IPR011249">
    <property type="entry name" value="Metalloenz_LuxS/M16"/>
</dbReference>
<comment type="similarity">
    <text evidence="2 8">Belongs to the peptidase M16 family.</text>
</comment>
<dbReference type="InterPro" id="IPR007863">
    <property type="entry name" value="Peptidase_M16_C"/>
</dbReference>
<evidence type="ECO:0000256" key="2">
    <source>
        <dbReference type="ARBA" id="ARBA00007261"/>
    </source>
</evidence>
<keyword evidence="4" id="KW-0479">Metal-binding</keyword>
<dbReference type="GO" id="GO:0046872">
    <property type="term" value="F:metal ion binding"/>
    <property type="evidence" value="ECO:0007669"/>
    <property type="project" value="UniProtKB-KW"/>
</dbReference>
<dbReference type="PANTHER" id="PTHR43690:SF17">
    <property type="entry name" value="PROTEIN YHJJ"/>
    <property type="match status" value="1"/>
</dbReference>
<organism evidence="12 13">
    <name type="scientific">Plesiomonas shigelloides</name>
    <name type="common">Aeromonas shigelloides</name>
    <dbReference type="NCBI Taxonomy" id="703"/>
    <lineage>
        <taxon>Bacteria</taxon>
        <taxon>Pseudomonadati</taxon>
        <taxon>Pseudomonadota</taxon>
        <taxon>Gammaproteobacteria</taxon>
        <taxon>Enterobacterales</taxon>
        <taxon>Enterobacteriaceae</taxon>
        <taxon>Plesiomonas</taxon>
    </lineage>
</organism>
<evidence type="ECO:0000256" key="6">
    <source>
        <dbReference type="ARBA" id="ARBA00022833"/>
    </source>
</evidence>
<keyword evidence="9" id="KW-0732">Signal</keyword>
<evidence type="ECO:0000313" key="13">
    <source>
        <dbReference type="Proteomes" id="UP000664658"/>
    </source>
</evidence>
<feature type="chain" id="PRO_5034171770" evidence="9">
    <location>
        <begin position="35"/>
        <end position="943"/>
    </location>
</feature>
<name>A0A8I1W4Z1_PLESH</name>
<dbReference type="PANTHER" id="PTHR43690">
    <property type="entry name" value="NARDILYSIN"/>
    <property type="match status" value="1"/>
</dbReference>
<dbReference type="InterPro" id="IPR050626">
    <property type="entry name" value="Peptidase_M16"/>
</dbReference>
<dbReference type="Pfam" id="PF00675">
    <property type="entry name" value="Peptidase_M16"/>
    <property type="match status" value="1"/>
</dbReference>
<sequence length="943" mass="105502">MVQGYVRRHLARGMARVMAWLAAALMLVATQVAAEALQPDPAWLEGRLDNGLHWQILNTPQRPNDRIELRLLVRTGSLQERPEQAGYAHFLEHMAFNGTARFPEQAIRDLWQQAGLTFGDDLNASTEYDNTLYRISLPADKPQLLTPALTWLSDVAGGLSLQPAQVSAERGVILGESLTRDKNQRSAHQQWWDYQIKGSALAKHDPIGEAEVINSATRERLQAFYRQWYTPDAMTLLISGNVDARKVSSEVAHLFAPLQGKRSEAVPPAVLPPLAASPLQISAHKQLNNQLLLVWDSAWQPPQDSAALDALWLGDFVRGLIRQRLSDAISQHGSQPISLTLGCSVRYARESCALSVESDAEQRQKWLQFVATELARLRQHGVLPSELTLAHRLANDDLNRFYEQYARMTSGDFINQRLFALESGAPDLGPEQYRRLRATFLQNLSLERVNQELQRQLAIEPVLVLMQPHSEAAQSADSLMQAWRFLSAQPQAPLSRSESGAAAAQQMLATPAQIGQITEQQSWPQWKLSRALLSNGLSVLVRQDPQAKDRIYLRLRSRGGVRSLPVELLPASQLLGVWGAHGVGPLDRTQTQQFMDVNRLDMWPLLTLSQHGLGGSSDVEHLDAWLAMARQSLLAPKLDNQVLDDVRTQQASQLTQYLATAQGRFNQMLDQHLFPHNRYAELPTPAQLKQVSLKQLQALHQIFISTMQDAELVVVGDVDPAKVFALAARYLGGIDLGGEPEWARYPFLLRQSKPLLRQDNPEDRTLVIESRLSVPAMQDDLTHRLAHDMLLRILQQRLENQLREALGLTYGVAVDMDYPSTDMQLNLLQIRVLVAPDKQEEAQEAIAEQLALLLDKGISEQEFTQARGQVATSLQDIWRQPAATVELLSQYRLAGYPLEEVMDVNQVLNGITEQTVRDLMLHYLRAPGQLSAVFAPPVAAKSK</sequence>
<protein>
    <submittedName>
        <fullName evidence="12">Insulinase family protein</fullName>
    </submittedName>
</protein>
<dbReference type="SUPFAM" id="SSF63411">
    <property type="entry name" value="LuxS/MPP-like metallohydrolase"/>
    <property type="match status" value="3"/>
</dbReference>
<dbReference type="GO" id="GO:0004222">
    <property type="term" value="F:metalloendopeptidase activity"/>
    <property type="evidence" value="ECO:0007669"/>
    <property type="project" value="InterPro"/>
</dbReference>
<dbReference type="EMBL" id="JAFNAA010000003">
    <property type="protein sequence ID" value="MBO1107340.1"/>
    <property type="molecule type" value="Genomic_DNA"/>
</dbReference>
<evidence type="ECO:0000256" key="1">
    <source>
        <dbReference type="ARBA" id="ARBA00001947"/>
    </source>
</evidence>
<evidence type="ECO:0000259" key="11">
    <source>
        <dbReference type="Pfam" id="PF05193"/>
    </source>
</evidence>
<dbReference type="AlphaFoldDB" id="A0A8I1W4Z1"/>
<evidence type="ECO:0000256" key="9">
    <source>
        <dbReference type="SAM" id="SignalP"/>
    </source>
</evidence>
<dbReference type="Gene3D" id="3.30.830.10">
    <property type="entry name" value="Metalloenzyme, LuxS/M16 peptidase-like"/>
    <property type="match status" value="4"/>
</dbReference>
<comment type="caution">
    <text evidence="12">The sequence shown here is derived from an EMBL/GenBank/DDBJ whole genome shotgun (WGS) entry which is preliminary data.</text>
</comment>
<keyword evidence="6" id="KW-0862">Zinc</keyword>